<dbReference type="PANTHER" id="PTHR46756">
    <property type="entry name" value="TRANSGELIN"/>
    <property type="match status" value="1"/>
</dbReference>
<evidence type="ECO:0000313" key="7">
    <source>
        <dbReference type="Ensembl" id="ENSOSUP00000022106.1"/>
    </source>
</evidence>
<dbReference type="SMART" id="SM00243">
    <property type="entry name" value="GAS2"/>
    <property type="match status" value="1"/>
</dbReference>
<dbReference type="AlphaFoldDB" id="A0A8C8BPF5"/>
<name>A0A8C8BPF5_9STRI</name>
<comment type="similarity">
    <text evidence="4">Belongs to the GAS2 family.</text>
</comment>
<dbReference type="PANTHER" id="PTHR46756:SF7">
    <property type="entry name" value="GAS2-LIKE PROTEIN 3"/>
    <property type="match status" value="1"/>
</dbReference>
<evidence type="ECO:0000256" key="3">
    <source>
        <dbReference type="ARBA" id="ARBA00023212"/>
    </source>
</evidence>
<dbReference type="CDD" id="cd21269">
    <property type="entry name" value="CH_GAS2L3"/>
    <property type="match status" value="1"/>
</dbReference>
<dbReference type="Proteomes" id="UP000694552">
    <property type="component" value="Unplaced"/>
</dbReference>
<organism evidence="7 8">
    <name type="scientific">Otus sunia</name>
    <name type="common">Oriental scops-owl</name>
    <dbReference type="NCBI Taxonomy" id="257818"/>
    <lineage>
        <taxon>Eukaryota</taxon>
        <taxon>Metazoa</taxon>
        <taxon>Chordata</taxon>
        <taxon>Craniata</taxon>
        <taxon>Vertebrata</taxon>
        <taxon>Euteleostomi</taxon>
        <taxon>Archelosauria</taxon>
        <taxon>Archosauria</taxon>
        <taxon>Dinosauria</taxon>
        <taxon>Saurischia</taxon>
        <taxon>Theropoda</taxon>
        <taxon>Coelurosauria</taxon>
        <taxon>Aves</taxon>
        <taxon>Neognathae</taxon>
        <taxon>Neoaves</taxon>
        <taxon>Telluraves</taxon>
        <taxon>Strigiformes</taxon>
        <taxon>Strigidae</taxon>
        <taxon>Otus</taxon>
    </lineage>
</organism>
<keyword evidence="2" id="KW-0963">Cytoplasm</keyword>
<dbReference type="InterPro" id="IPR003108">
    <property type="entry name" value="GAR_dom"/>
</dbReference>
<dbReference type="SUPFAM" id="SSF47576">
    <property type="entry name" value="Calponin-homology domain, CH-domain"/>
    <property type="match status" value="1"/>
</dbReference>
<keyword evidence="8" id="KW-1185">Reference proteome</keyword>
<reference evidence="7" key="1">
    <citation type="submission" date="2025-08" db="UniProtKB">
        <authorList>
            <consortium name="Ensembl"/>
        </authorList>
    </citation>
    <scope>IDENTIFICATION</scope>
</reference>
<evidence type="ECO:0000256" key="4">
    <source>
        <dbReference type="ARBA" id="ARBA00038441"/>
    </source>
</evidence>
<dbReference type="Gene3D" id="1.10.418.10">
    <property type="entry name" value="Calponin-like domain"/>
    <property type="match status" value="1"/>
</dbReference>
<dbReference type="Gene3D" id="3.30.920.20">
    <property type="entry name" value="Gas2-like domain"/>
    <property type="match status" value="1"/>
</dbReference>
<reference evidence="7" key="2">
    <citation type="submission" date="2025-09" db="UniProtKB">
        <authorList>
            <consortium name="Ensembl"/>
        </authorList>
    </citation>
    <scope>IDENTIFICATION</scope>
</reference>
<feature type="domain" description="Calponin-homology (CH)" evidence="5">
    <location>
        <begin position="33"/>
        <end position="154"/>
    </location>
</feature>
<evidence type="ECO:0000256" key="2">
    <source>
        <dbReference type="ARBA" id="ARBA00022490"/>
    </source>
</evidence>
<keyword evidence="3" id="KW-0206">Cytoskeleton</keyword>
<sequence length="284" mass="31724">EYVSLNPKKHGPGLADVCLYDQWISVRHEATLVPMQEDLSIWLSGLLGIEIKAEQLLEELDNGVLLCQLVGVLQNTIKKCCSSNNLRNFPMRKVPCKKDAPSGSFFARDNTANFLNWCRAIGVDETYLFESEGLVLHKDPRQVYLCLLEIGRIVSRYGVEPPVLIKLEKEIELEETLLMTSGPPSPISTAKSCCHHGELHEAVSTTCLLNFSCSSAPTPFFVHSQMLHGKHVMVRVGGGWDTLQGFLLKYDPCRVLQFGVKNPESKLIYGPLVSATLRTRKKVK</sequence>
<comment type="subcellular location">
    <subcellularLocation>
        <location evidence="1">Cytoplasm</location>
        <location evidence="1">Cytoskeleton</location>
    </subcellularLocation>
</comment>
<feature type="domain" description="GAR" evidence="6">
    <location>
        <begin position="175"/>
        <end position="254"/>
    </location>
</feature>
<dbReference type="FunFam" id="1.10.418.10:FF:000052">
    <property type="entry name" value="Growth arrest specific 2"/>
    <property type="match status" value="1"/>
</dbReference>
<dbReference type="InterPro" id="IPR036534">
    <property type="entry name" value="GAR_dom_sf"/>
</dbReference>
<evidence type="ECO:0000259" key="5">
    <source>
        <dbReference type="PROSITE" id="PS50021"/>
    </source>
</evidence>
<evidence type="ECO:0000313" key="8">
    <source>
        <dbReference type="Proteomes" id="UP000694552"/>
    </source>
</evidence>
<dbReference type="PROSITE" id="PS51460">
    <property type="entry name" value="GAR"/>
    <property type="match status" value="1"/>
</dbReference>
<dbReference type="GO" id="GO:0051015">
    <property type="term" value="F:actin filament binding"/>
    <property type="evidence" value="ECO:0007669"/>
    <property type="project" value="TreeGrafter"/>
</dbReference>
<dbReference type="GO" id="GO:0008017">
    <property type="term" value="F:microtubule binding"/>
    <property type="evidence" value="ECO:0007669"/>
    <property type="project" value="InterPro"/>
</dbReference>
<accession>A0A8C8BPF5</accession>
<dbReference type="PROSITE" id="PS50021">
    <property type="entry name" value="CH"/>
    <property type="match status" value="1"/>
</dbReference>
<dbReference type="Pfam" id="PF00307">
    <property type="entry name" value="CH"/>
    <property type="match status" value="1"/>
</dbReference>
<dbReference type="GO" id="GO:0051764">
    <property type="term" value="P:actin crosslink formation"/>
    <property type="evidence" value="ECO:0007669"/>
    <property type="project" value="TreeGrafter"/>
</dbReference>
<dbReference type="SUPFAM" id="SSF143575">
    <property type="entry name" value="GAS2 domain-like"/>
    <property type="match status" value="1"/>
</dbReference>
<dbReference type="InterPro" id="IPR036872">
    <property type="entry name" value="CH_dom_sf"/>
</dbReference>
<dbReference type="GO" id="GO:0005884">
    <property type="term" value="C:actin filament"/>
    <property type="evidence" value="ECO:0007669"/>
    <property type="project" value="TreeGrafter"/>
</dbReference>
<evidence type="ECO:0000259" key="6">
    <source>
        <dbReference type="PROSITE" id="PS51460"/>
    </source>
</evidence>
<dbReference type="SMART" id="SM00033">
    <property type="entry name" value="CH"/>
    <property type="match status" value="1"/>
</dbReference>
<dbReference type="Pfam" id="PF02187">
    <property type="entry name" value="GAS2"/>
    <property type="match status" value="1"/>
</dbReference>
<dbReference type="GO" id="GO:0008093">
    <property type="term" value="F:cytoskeletal anchor activity"/>
    <property type="evidence" value="ECO:0007669"/>
    <property type="project" value="TreeGrafter"/>
</dbReference>
<evidence type="ECO:0000256" key="1">
    <source>
        <dbReference type="ARBA" id="ARBA00004245"/>
    </source>
</evidence>
<dbReference type="InterPro" id="IPR001715">
    <property type="entry name" value="CH_dom"/>
</dbReference>
<protein>
    <submittedName>
        <fullName evidence="7">Growth arrest specific 2 like 3</fullName>
    </submittedName>
</protein>
<proteinExistence type="inferred from homology"/>
<dbReference type="Ensembl" id="ENSOSUT00000022784.1">
    <property type="protein sequence ID" value="ENSOSUP00000022106.1"/>
    <property type="gene ID" value="ENSOSUG00000015237.1"/>
</dbReference>